<dbReference type="CDD" id="cd06171">
    <property type="entry name" value="Sigma70_r4"/>
    <property type="match status" value="1"/>
</dbReference>
<dbReference type="EMBL" id="VOOR01000033">
    <property type="protein sequence ID" value="TXB62238.1"/>
    <property type="molecule type" value="Genomic_DNA"/>
</dbReference>
<comment type="caution">
    <text evidence="7">The sequence shown here is derived from an EMBL/GenBank/DDBJ whole genome shotgun (WGS) entry which is preliminary data.</text>
</comment>
<dbReference type="GO" id="GO:0016987">
    <property type="term" value="F:sigma factor activity"/>
    <property type="evidence" value="ECO:0007669"/>
    <property type="project" value="UniProtKB-KW"/>
</dbReference>
<dbReference type="NCBIfam" id="TIGR02937">
    <property type="entry name" value="sigma70-ECF"/>
    <property type="match status" value="1"/>
</dbReference>
<dbReference type="InterPro" id="IPR013249">
    <property type="entry name" value="RNA_pol_sigma70_r4_t2"/>
</dbReference>
<comment type="similarity">
    <text evidence="1">Belongs to the sigma-70 factor family. ECF subfamily.</text>
</comment>
<reference evidence="7 8" key="1">
    <citation type="submission" date="2019-08" db="EMBL/GenBank/DDBJ databases">
        <title>Genome of Phaeodactylibacter luteus.</title>
        <authorList>
            <person name="Bowman J.P."/>
        </authorList>
    </citation>
    <scope>NUCLEOTIDE SEQUENCE [LARGE SCALE GENOMIC DNA]</scope>
    <source>
        <strain evidence="7 8">KCTC 42180</strain>
    </source>
</reference>
<name>A0A5C6RII0_9BACT</name>
<dbReference type="Pfam" id="PF04542">
    <property type="entry name" value="Sigma70_r2"/>
    <property type="match status" value="1"/>
</dbReference>
<evidence type="ECO:0000259" key="5">
    <source>
        <dbReference type="Pfam" id="PF04542"/>
    </source>
</evidence>
<dbReference type="Gene3D" id="1.10.10.10">
    <property type="entry name" value="Winged helix-like DNA-binding domain superfamily/Winged helix DNA-binding domain"/>
    <property type="match status" value="1"/>
</dbReference>
<organism evidence="7 8">
    <name type="scientific">Phaeodactylibacter luteus</name>
    <dbReference type="NCBI Taxonomy" id="1564516"/>
    <lineage>
        <taxon>Bacteria</taxon>
        <taxon>Pseudomonadati</taxon>
        <taxon>Bacteroidota</taxon>
        <taxon>Saprospiria</taxon>
        <taxon>Saprospirales</taxon>
        <taxon>Haliscomenobacteraceae</taxon>
        <taxon>Phaeodactylibacter</taxon>
    </lineage>
</organism>
<dbReference type="SUPFAM" id="SSF88946">
    <property type="entry name" value="Sigma2 domain of RNA polymerase sigma factors"/>
    <property type="match status" value="1"/>
</dbReference>
<evidence type="ECO:0000256" key="2">
    <source>
        <dbReference type="ARBA" id="ARBA00023015"/>
    </source>
</evidence>
<dbReference type="InterPro" id="IPR013324">
    <property type="entry name" value="RNA_pol_sigma_r3/r4-like"/>
</dbReference>
<protein>
    <submittedName>
        <fullName evidence="7">RNA polymerase sigma-70 factor</fullName>
    </submittedName>
</protein>
<dbReference type="OrthoDB" id="1524077at2"/>
<evidence type="ECO:0000313" key="7">
    <source>
        <dbReference type="EMBL" id="TXB62238.1"/>
    </source>
</evidence>
<dbReference type="PANTHER" id="PTHR43133:SF46">
    <property type="entry name" value="RNA POLYMERASE SIGMA-70 FACTOR ECF SUBFAMILY"/>
    <property type="match status" value="1"/>
</dbReference>
<dbReference type="NCBIfam" id="TIGR02985">
    <property type="entry name" value="Sig70_bacteroi1"/>
    <property type="match status" value="1"/>
</dbReference>
<evidence type="ECO:0000259" key="6">
    <source>
        <dbReference type="Pfam" id="PF08281"/>
    </source>
</evidence>
<dbReference type="PANTHER" id="PTHR43133">
    <property type="entry name" value="RNA POLYMERASE ECF-TYPE SIGMA FACTO"/>
    <property type="match status" value="1"/>
</dbReference>
<proteinExistence type="inferred from homology"/>
<keyword evidence="8" id="KW-1185">Reference proteome</keyword>
<accession>A0A5C6RII0</accession>
<dbReference type="InterPro" id="IPR036388">
    <property type="entry name" value="WH-like_DNA-bd_sf"/>
</dbReference>
<dbReference type="InterPro" id="IPR014284">
    <property type="entry name" value="RNA_pol_sigma-70_dom"/>
</dbReference>
<evidence type="ECO:0000256" key="3">
    <source>
        <dbReference type="ARBA" id="ARBA00023082"/>
    </source>
</evidence>
<dbReference type="GO" id="GO:0003677">
    <property type="term" value="F:DNA binding"/>
    <property type="evidence" value="ECO:0007669"/>
    <property type="project" value="InterPro"/>
</dbReference>
<dbReference type="GO" id="GO:0006352">
    <property type="term" value="P:DNA-templated transcription initiation"/>
    <property type="evidence" value="ECO:0007669"/>
    <property type="project" value="InterPro"/>
</dbReference>
<dbReference type="InterPro" id="IPR013325">
    <property type="entry name" value="RNA_pol_sigma_r2"/>
</dbReference>
<evidence type="ECO:0000313" key="8">
    <source>
        <dbReference type="Proteomes" id="UP000321580"/>
    </source>
</evidence>
<dbReference type="InterPro" id="IPR014327">
    <property type="entry name" value="RNA_pol_sigma70_bacteroid"/>
</dbReference>
<dbReference type="Proteomes" id="UP000321580">
    <property type="component" value="Unassembled WGS sequence"/>
</dbReference>
<dbReference type="Pfam" id="PF08281">
    <property type="entry name" value="Sigma70_r4_2"/>
    <property type="match status" value="1"/>
</dbReference>
<sequence length="184" mass="21575">MPYTNEEQVLEALQAGDRPALRHIFDAHYEMVCQAIMRLVQDRSTSEDLAQEVFIRFWEKRAQIQIKTSLSAYLRRMAINEGLMYLRRQKRWGTDELEAGREAGAEVSGEDVLLQDELGQRVRLAIQQLPPRCRAVFQLSRYEELTYKEIADQLGISVKTVEHQMGKALRVLKERLRAYLHFFF</sequence>
<dbReference type="SUPFAM" id="SSF88659">
    <property type="entry name" value="Sigma3 and sigma4 domains of RNA polymerase sigma factors"/>
    <property type="match status" value="1"/>
</dbReference>
<dbReference type="InterPro" id="IPR007627">
    <property type="entry name" value="RNA_pol_sigma70_r2"/>
</dbReference>
<keyword evidence="3" id="KW-0731">Sigma factor</keyword>
<keyword evidence="4" id="KW-0804">Transcription</keyword>
<feature type="domain" description="RNA polymerase sigma-70 region 2" evidence="5">
    <location>
        <begin position="25"/>
        <end position="91"/>
    </location>
</feature>
<dbReference type="RefSeq" id="WP_147168366.1">
    <property type="nucleotide sequence ID" value="NZ_VOOR01000033.1"/>
</dbReference>
<dbReference type="InterPro" id="IPR039425">
    <property type="entry name" value="RNA_pol_sigma-70-like"/>
</dbReference>
<evidence type="ECO:0000256" key="4">
    <source>
        <dbReference type="ARBA" id="ARBA00023163"/>
    </source>
</evidence>
<dbReference type="AlphaFoldDB" id="A0A5C6RII0"/>
<evidence type="ECO:0000256" key="1">
    <source>
        <dbReference type="ARBA" id="ARBA00010641"/>
    </source>
</evidence>
<keyword evidence="2" id="KW-0805">Transcription regulation</keyword>
<dbReference type="Gene3D" id="1.10.1740.10">
    <property type="match status" value="1"/>
</dbReference>
<feature type="domain" description="RNA polymerase sigma factor 70 region 4 type 2" evidence="6">
    <location>
        <begin position="120"/>
        <end position="170"/>
    </location>
</feature>
<gene>
    <name evidence="7" type="ORF">FRY97_14960</name>
</gene>